<dbReference type="AlphaFoldDB" id="A0AAD1RE69"/>
<accession>A0AAD1RE69</accession>
<evidence type="ECO:0000313" key="2">
    <source>
        <dbReference type="Proteomes" id="UP001295444"/>
    </source>
</evidence>
<dbReference type="EMBL" id="OW240913">
    <property type="protein sequence ID" value="CAH2250744.1"/>
    <property type="molecule type" value="Genomic_DNA"/>
</dbReference>
<keyword evidence="2" id="KW-1185">Reference proteome</keyword>
<name>A0AAD1RE69_PELCU</name>
<evidence type="ECO:0000313" key="1">
    <source>
        <dbReference type="EMBL" id="CAH2250744.1"/>
    </source>
</evidence>
<dbReference type="Proteomes" id="UP001295444">
    <property type="component" value="Chromosome 02"/>
</dbReference>
<gene>
    <name evidence="1" type="ORF">PECUL_23A013638</name>
</gene>
<protein>
    <submittedName>
        <fullName evidence="1">Uncharacterized protein</fullName>
    </submittedName>
</protein>
<sequence>MTKAISNNPTLITTTFTLTETSSTTGDNGGTLLKSQRWESVPGFYFHNQVGPKWRTSLQTSSTRSQTHTQFSVLKWDITRQRNLKIMGIPDIIDAGELPQFIRWLIIHEHAAGRYLPLARELQQQNFSLTKDAHGGTEWATLQDNFLRTLQVESFLKSLGLTLDTSSKSNTSTHCWDVDNVLWLQDEATTGTYLWPLNSTAPCGTSIKRLKKYLPTMIPLAIGCSKKPSDLARTPKPLWSNSESLIRYYLMTPHVLASLSEVETETKPKGLKETEECKMEVNNRGLEERFGAYCDILNSKDKRQLNCYHSVF</sequence>
<proteinExistence type="predicted"/>
<organism evidence="1 2">
    <name type="scientific">Pelobates cultripes</name>
    <name type="common">Western spadefoot toad</name>
    <dbReference type="NCBI Taxonomy" id="61616"/>
    <lineage>
        <taxon>Eukaryota</taxon>
        <taxon>Metazoa</taxon>
        <taxon>Chordata</taxon>
        <taxon>Craniata</taxon>
        <taxon>Vertebrata</taxon>
        <taxon>Euteleostomi</taxon>
        <taxon>Amphibia</taxon>
        <taxon>Batrachia</taxon>
        <taxon>Anura</taxon>
        <taxon>Pelobatoidea</taxon>
        <taxon>Pelobatidae</taxon>
        <taxon>Pelobates</taxon>
    </lineage>
</organism>
<reference evidence="1" key="1">
    <citation type="submission" date="2022-03" db="EMBL/GenBank/DDBJ databases">
        <authorList>
            <person name="Alioto T."/>
            <person name="Alioto T."/>
            <person name="Gomez Garrido J."/>
        </authorList>
    </citation>
    <scope>NUCLEOTIDE SEQUENCE</scope>
</reference>